<organism evidence="1 2">
    <name type="scientific">Fusarium oxysporum f. sp. radicis-cucumerinum</name>
    <dbReference type="NCBI Taxonomy" id="327505"/>
    <lineage>
        <taxon>Eukaryota</taxon>
        <taxon>Fungi</taxon>
        <taxon>Dikarya</taxon>
        <taxon>Ascomycota</taxon>
        <taxon>Pezizomycotina</taxon>
        <taxon>Sordariomycetes</taxon>
        <taxon>Hypocreomycetidae</taxon>
        <taxon>Hypocreales</taxon>
        <taxon>Nectriaceae</taxon>
        <taxon>Fusarium</taxon>
        <taxon>Fusarium oxysporum species complex</taxon>
    </lineage>
</organism>
<evidence type="ECO:0000313" key="2">
    <source>
        <dbReference type="Proteomes" id="UP000219602"/>
    </source>
</evidence>
<name>A0A2H3G3S5_FUSOX</name>
<comment type="caution">
    <text evidence="1">The sequence shown here is derived from an EMBL/GenBank/DDBJ whole genome shotgun (WGS) entry which is preliminary data.</text>
</comment>
<protein>
    <submittedName>
        <fullName evidence="1">Uncharacterized protein</fullName>
    </submittedName>
</protein>
<dbReference type="AlphaFoldDB" id="A0A2H3G3S5"/>
<sequence length="144" mass="16859">MSWVFCCDAVEPYRPQYLSHQAKFNKFMSWASFPRISTPENGDGASHDLTQLSPPHVVQLVRQVNYGPFESKRYFIPTDGTESDFAEVIENDLIQANFQKVNTYKNYKCQDHNKFFEVNIYQKDPINKHHWRVNIARPADSIDL</sequence>
<evidence type="ECO:0000313" key="1">
    <source>
        <dbReference type="EMBL" id="PCD21784.1"/>
    </source>
</evidence>
<accession>A0A2H3G3S5</accession>
<dbReference type="STRING" id="327505.A0A2H3G3S5"/>
<dbReference type="EMBL" id="MABQ02000012">
    <property type="protein sequence ID" value="PCD21784.1"/>
    <property type="molecule type" value="Genomic_DNA"/>
</dbReference>
<dbReference type="Proteomes" id="UP000219602">
    <property type="component" value="Chromosome RC"/>
</dbReference>
<reference evidence="1 2" key="2">
    <citation type="journal article" date="2017" name="Sci. Rep.">
        <title>A mobile pathogenicity chromosome in Fusarium oxysporum for infection of multiple cucurbit species.</title>
        <authorList>
            <person name="van Dam P."/>
            <person name="Fokkens L."/>
            <person name="Ayukawa Y."/>
            <person name="van der Gragt M."/>
            <person name="Ter Horst A."/>
            <person name="Brankovics B."/>
            <person name="Houterman P.M."/>
            <person name="Arie T."/>
            <person name="Rep M."/>
        </authorList>
    </citation>
    <scope>NUCLEOTIDE SEQUENCE [LARGE SCALE GENOMIC DNA]</scope>
    <source>
        <strain evidence="1 2">Forc016</strain>
    </source>
</reference>
<proteinExistence type="predicted"/>
<gene>
    <name evidence="1" type="ORF">AU210_015587</name>
</gene>
<reference evidence="1 2" key="1">
    <citation type="journal article" date="2016" name="Environ. Microbiol.">
        <title>Effector profiles distinguish formae speciales of Fusarium oxysporum.</title>
        <authorList>
            <person name="van Dam P."/>
            <person name="Fokkens L."/>
            <person name="Schmidt S.M."/>
            <person name="Linmans J.H."/>
            <person name="Kistler H.C."/>
            <person name="Ma L.J."/>
            <person name="Rep M."/>
        </authorList>
    </citation>
    <scope>NUCLEOTIDE SEQUENCE [LARGE SCALE GENOMIC DNA]</scope>
    <source>
        <strain evidence="1 2">Forc016</strain>
    </source>
</reference>